<evidence type="ECO:0000256" key="1">
    <source>
        <dbReference type="SAM" id="MobiDB-lite"/>
    </source>
</evidence>
<comment type="caution">
    <text evidence="2">The sequence shown here is derived from an EMBL/GenBank/DDBJ whole genome shotgun (WGS) entry which is preliminary data.</text>
</comment>
<gene>
    <name evidence="2" type="ORF">DERP_001600</name>
</gene>
<dbReference type="EMBL" id="NJHN03000054">
    <property type="protein sequence ID" value="KAH9419769.1"/>
    <property type="molecule type" value="Genomic_DNA"/>
</dbReference>
<evidence type="ECO:0000313" key="2">
    <source>
        <dbReference type="EMBL" id="KAH9419769.1"/>
    </source>
</evidence>
<organism evidence="2 3">
    <name type="scientific">Dermatophagoides pteronyssinus</name>
    <name type="common">European house dust mite</name>
    <dbReference type="NCBI Taxonomy" id="6956"/>
    <lineage>
        <taxon>Eukaryota</taxon>
        <taxon>Metazoa</taxon>
        <taxon>Ecdysozoa</taxon>
        <taxon>Arthropoda</taxon>
        <taxon>Chelicerata</taxon>
        <taxon>Arachnida</taxon>
        <taxon>Acari</taxon>
        <taxon>Acariformes</taxon>
        <taxon>Sarcoptiformes</taxon>
        <taxon>Astigmata</taxon>
        <taxon>Psoroptidia</taxon>
        <taxon>Analgoidea</taxon>
        <taxon>Pyroglyphidae</taxon>
        <taxon>Dermatophagoidinae</taxon>
        <taxon>Dermatophagoides</taxon>
    </lineage>
</organism>
<sequence length="69" mass="8083">MMITAIFSISHSIVAKKTSNSDNINKNEKEEEEKEEKKQSSVVDDNELLSDRNYHCDFIIETYKMIEIK</sequence>
<evidence type="ECO:0000313" key="3">
    <source>
        <dbReference type="Proteomes" id="UP000887458"/>
    </source>
</evidence>
<dbReference type="Proteomes" id="UP000887458">
    <property type="component" value="Unassembled WGS sequence"/>
</dbReference>
<name>A0ABQ8JAZ9_DERPT</name>
<feature type="region of interest" description="Disordered" evidence="1">
    <location>
        <begin position="18"/>
        <end position="44"/>
    </location>
</feature>
<keyword evidence="3" id="KW-1185">Reference proteome</keyword>
<protein>
    <submittedName>
        <fullName evidence="2">Uncharacterized protein</fullName>
    </submittedName>
</protein>
<reference evidence="2 3" key="1">
    <citation type="journal article" date="2018" name="J. Allergy Clin. Immunol.">
        <title>High-quality assembly of Dermatophagoides pteronyssinus genome and transcriptome reveals a wide range of novel allergens.</title>
        <authorList>
            <person name="Liu X.Y."/>
            <person name="Yang K.Y."/>
            <person name="Wang M.Q."/>
            <person name="Kwok J.S."/>
            <person name="Zeng X."/>
            <person name="Yang Z."/>
            <person name="Xiao X.J."/>
            <person name="Lau C.P."/>
            <person name="Li Y."/>
            <person name="Huang Z.M."/>
            <person name="Ba J.G."/>
            <person name="Yim A.K."/>
            <person name="Ouyang C.Y."/>
            <person name="Ngai S.M."/>
            <person name="Chan T.F."/>
            <person name="Leung E.L."/>
            <person name="Liu L."/>
            <person name="Liu Z.G."/>
            <person name="Tsui S.K."/>
        </authorList>
    </citation>
    <scope>NUCLEOTIDE SEQUENCE [LARGE SCALE GENOMIC DNA]</scope>
    <source>
        <strain evidence="2">Derp</strain>
    </source>
</reference>
<reference evidence="2 3" key="2">
    <citation type="journal article" date="2022" name="Mol. Biol. Evol.">
        <title>Comparative Genomics Reveals Insights into the Divergent Evolution of Astigmatic Mites and Household Pest Adaptations.</title>
        <authorList>
            <person name="Xiong Q."/>
            <person name="Wan A.T."/>
            <person name="Liu X."/>
            <person name="Fung C.S."/>
            <person name="Xiao X."/>
            <person name="Malainual N."/>
            <person name="Hou J."/>
            <person name="Wang L."/>
            <person name="Wang M."/>
            <person name="Yang K.Y."/>
            <person name="Cui Y."/>
            <person name="Leung E.L."/>
            <person name="Nong W."/>
            <person name="Shin S.K."/>
            <person name="Au S.W."/>
            <person name="Jeong K.Y."/>
            <person name="Chew F.T."/>
            <person name="Hui J.H."/>
            <person name="Leung T.F."/>
            <person name="Tungtrongchitr A."/>
            <person name="Zhong N."/>
            <person name="Liu Z."/>
            <person name="Tsui S.K."/>
        </authorList>
    </citation>
    <scope>NUCLEOTIDE SEQUENCE [LARGE SCALE GENOMIC DNA]</scope>
    <source>
        <strain evidence="2">Derp</strain>
    </source>
</reference>
<feature type="compositionally biased region" description="Basic and acidic residues" evidence="1">
    <location>
        <begin position="25"/>
        <end position="39"/>
    </location>
</feature>
<proteinExistence type="predicted"/>
<accession>A0ABQ8JAZ9</accession>